<gene>
    <name evidence="4" type="ORF">ENU08_06415</name>
    <name evidence="3" type="ORF">ENU41_00130</name>
</gene>
<organism evidence="4">
    <name type="scientific">Ignisphaera aggregans</name>
    <dbReference type="NCBI Taxonomy" id="334771"/>
    <lineage>
        <taxon>Archaea</taxon>
        <taxon>Thermoproteota</taxon>
        <taxon>Thermoprotei</taxon>
        <taxon>Desulfurococcales</taxon>
        <taxon>Desulfurococcaceae</taxon>
        <taxon>Ignisphaera</taxon>
    </lineage>
</organism>
<feature type="transmembrane region" description="Helical" evidence="1">
    <location>
        <begin position="542"/>
        <end position="561"/>
    </location>
</feature>
<feature type="transmembrane region" description="Helical" evidence="1">
    <location>
        <begin position="132"/>
        <end position="151"/>
    </location>
</feature>
<evidence type="ECO:0000313" key="4">
    <source>
        <dbReference type="EMBL" id="HGQ64860.1"/>
    </source>
</evidence>
<feature type="transmembrane region" description="Helical" evidence="1">
    <location>
        <begin position="21"/>
        <end position="40"/>
    </location>
</feature>
<accession>A0A7C4JKI1</accession>
<evidence type="ECO:0000259" key="2">
    <source>
        <dbReference type="Pfam" id="PF09843"/>
    </source>
</evidence>
<keyword evidence="1" id="KW-0812">Transmembrane</keyword>
<reference evidence="4" key="1">
    <citation type="journal article" date="2020" name="mSystems">
        <title>Genome- and Community-Level Interaction Insights into Carbon Utilization and Element Cycling Functions of Hydrothermarchaeota in Hydrothermal Sediment.</title>
        <authorList>
            <person name="Zhou Z."/>
            <person name="Liu Y."/>
            <person name="Xu W."/>
            <person name="Pan J."/>
            <person name="Luo Z.H."/>
            <person name="Li M."/>
        </authorList>
    </citation>
    <scope>NUCLEOTIDE SEQUENCE [LARGE SCALE GENOMIC DNA]</scope>
    <source>
        <strain evidence="4">SpSt-637</strain>
        <strain evidence="3">SpSt-667</strain>
    </source>
</reference>
<dbReference type="EMBL" id="DTCK01000002">
    <property type="protein sequence ID" value="HGQ35073.1"/>
    <property type="molecule type" value="Genomic_DNA"/>
</dbReference>
<proteinExistence type="predicted"/>
<dbReference type="AlphaFoldDB" id="A0A7C4JKI1"/>
<feature type="transmembrane region" description="Helical" evidence="1">
    <location>
        <begin position="52"/>
        <end position="73"/>
    </location>
</feature>
<comment type="caution">
    <text evidence="4">The sequence shown here is derived from an EMBL/GenBank/DDBJ whole genome shotgun (WGS) entry which is preliminary data.</text>
</comment>
<feature type="domain" description="DUF2070" evidence="2">
    <location>
        <begin position="23"/>
        <end position="557"/>
    </location>
</feature>
<dbReference type="InterPro" id="IPR019204">
    <property type="entry name" value="DUF2070_membrane"/>
</dbReference>
<protein>
    <submittedName>
        <fullName evidence="4">DUF2070 family protein</fullName>
    </submittedName>
</protein>
<evidence type="ECO:0000256" key="1">
    <source>
        <dbReference type="SAM" id="Phobius"/>
    </source>
</evidence>
<keyword evidence="1" id="KW-1133">Transmembrane helix</keyword>
<sequence>MLDRKSLKYYKMLRIPAALSKISKYLYLCLLSIILIIYFVNYNLAYDQQGTLISILLLHVISWASLPFLLYILVQYMKLRQCINMSLFLLVPGIPLEIFSMFANIPGLMYIAVPIIGVFSIRGFTYSRVKSLVITFYALFIEILFTLFIDHMVLNTMVIRFTSTLIPMISSIYFAETLSNRRGIDVYRIAGSWVKTMLLHDESDFSAVMNGIGFEENIKTHVMFFDLGFKYVVLLVPEIHFGPFRNVGSASLPHVIDNLFEKINTKSFVLHSAGSHERNLVSVYEGLNYGRSILNKIESRERFKEDVLYEPFRVYGKYFEAFVMQTNNSAYILISTPITGNDDIPYEVQIKSYELSKVYGFEDVAIIDAHNVEGKPVYDLNKYTSILIEALSKSSRPCIDYGVGYGETVIKGVVNGLCSNKVKALSIKCNNSLYGLIYLYGNNAKAGVRDELRKKAIELGYSDAEILTADDHSCSGVSFDSPYHAVELNEALIKAVETALKSSLNNITPCKVYIATLTTRNRIVGPNIFALLELAKDTSQKVLRYLALSYLLMYVLVIALLL</sequence>
<feature type="transmembrane region" description="Helical" evidence="1">
    <location>
        <begin position="85"/>
        <end position="102"/>
    </location>
</feature>
<evidence type="ECO:0000313" key="3">
    <source>
        <dbReference type="EMBL" id="HGQ35073.1"/>
    </source>
</evidence>
<dbReference type="Pfam" id="PF09843">
    <property type="entry name" value="DUF2070"/>
    <property type="match status" value="1"/>
</dbReference>
<dbReference type="EMBL" id="DTBD01000056">
    <property type="protein sequence ID" value="HGQ64860.1"/>
    <property type="molecule type" value="Genomic_DNA"/>
</dbReference>
<name>A0A7C4JKI1_9CREN</name>
<keyword evidence="1" id="KW-0472">Membrane</keyword>